<feature type="transmembrane region" description="Helical" evidence="5">
    <location>
        <begin position="21"/>
        <end position="39"/>
    </location>
</feature>
<dbReference type="Proteomes" id="UP000189705">
    <property type="component" value="Unplaced"/>
</dbReference>
<comment type="subcellular location">
    <subcellularLocation>
        <location evidence="1">Secreted</location>
    </subcellularLocation>
</comment>
<dbReference type="InterPro" id="IPR008735">
    <property type="entry name" value="PSP94"/>
</dbReference>
<reference evidence="7" key="1">
    <citation type="submission" date="2025-08" db="UniProtKB">
        <authorList>
            <consortium name="RefSeq"/>
        </authorList>
    </citation>
    <scope>IDENTIFICATION</scope>
</reference>
<evidence type="ECO:0000256" key="2">
    <source>
        <dbReference type="ARBA" id="ARBA00010352"/>
    </source>
</evidence>
<dbReference type="PANTHER" id="PTHR10500">
    <property type="entry name" value="BETA-MICROSEMINOPROTEIN"/>
    <property type="match status" value="1"/>
</dbReference>
<dbReference type="Gene3D" id="2.20.25.590">
    <property type="match status" value="1"/>
</dbReference>
<evidence type="ECO:0000256" key="1">
    <source>
        <dbReference type="ARBA" id="ARBA00004613"/>
    </source>
</evidence>
<dbReference type="KEGG" id="asn:112551815"/>
<evidence type="ECO:0000313" key="6">
    <source>
        <dbReference type="Proteomes" id="UP000189705"/>
    </source>
</evidence>
<protein>
    <submittedName>
        <fullName evidence="7">Beta-microseminoprotein-like</fullName>
    </submittedName>
</protein>
<keyword evidence="5" id="KW-0472">Membrane</keyword>
<dbReference type="GO" id="GO:0005576">
    <property type="term" value="C:extracellular region"/>
    <property type="evidence" value="ECO:0007669"/>
    <property type="project" value="UniProtKB-SubCell"/>
</dbReference>
<keyword evidence="5" id="KW-0812">Transmembrane</keyword>
<keyword evidence="3" id="KW-0964">Secreted</keyword>
<comment type="similarity">
    <text evidence="2">Belongs to the beta-microseminoprotein family.</text>
</comment>
<dbReference type="PANTHER" id="PTHR10500:SF7">
    <property type="entry name" value="BETA-MICROSEMINOPROTEIN"/>
    <property type="match status" value="1"/>
</dbReference>
<proteinExistence type="inferred from homology"/>
<evidence type="ECO:0000256" key="4">
    <source>
        <dbReference type="ARBA" id="ARBA00023157"/>
    </source>
</evidence>
<dbReference type="Pfam" id="PF05825">
    <property type="entry name" value="PSP94"/>
    <property type="match status" value="1"/>
</dbReference>
<dbReference type="InParanoid" id="A0A3Q0HGI8"/>
<evidence type="ECO:0000256" key="5">
    <source>
        <dbReference type="SAM" id="Phobius"/>
    </source>
</evidence>
<keyword evidence="4" id="KW-1015">Disulfide bond</keyword>
<sequence>MALQPGTTSAEGDRSNGTISAFWKSFLGFLFATGILVILCDTYCFFQANDPAISTEGCVRDGKIHKSGTNWRTEDCHRCNCSWHGLSCCSIFIEPGDYDRETCVSIFNKNTCRYTVVEKANPSKTCEIYSWVG</sequence>
<dbReference type="RefSeq" id="XP_025070762.1">
    <property type="nucleotide sequence ID" value="XM_025214977.1"/>
</dbReference>
<dbReference type="AlphaFoldDB" id="A0A3Q0HGI8"/>
<accession>A0A3Q0HGI8</accession>
<organism evidence="6 7">
    <name type="scientific">Alligator sinensis</name>
    <name type="common">Chinese alligator</name>
    <dbReference type="NCBI Taxonomy" id="38654"/>
    <lineage>
        <taxon>Eukaryota</taxon>
        <taxon>Metazoa</taxon>
        <taxon>Chordata</taxon>
        <taxon>Craniata</taxon>
        <taxon>Vertebrata</taxon>
        <taxon>Euteleostomi</taxon>
        <taxon>Archelosauria</taxon>
        <taxon>Archosauria</taxon>
        <taxon>Crocodylia</taxon>
        <taxon>Alligatoridae</taxon>
        <taxon>Alligatorinae</taxon>
        <taxon>Alligator</taxon>
    </lineage>
</organism>
<evidence type="ECO:0000256" key="3">
    <source>
        <dbReference type="ARBA" id="ARBA00022525"/>
    </source>
</evidence>
<evidence type="ECO:0000313" key="7">
    <source>
        <dbReference type="RefSeq" id="XP_025070762.1"/>
    </source>
</evidence>
<gene>
    <name evidence="7" type="primary">LOC112551815</name>
</gene>
<keyword evidence="5" id="KW-1133">Transmembrane helix</keyword>
<keyword evidence="6" id="KW-1185">Reference proteome</keyword>
<name>A0A3Q0HGI8_ALLSI</name>
<dbReference type="Gene3D" id="2.10.70.10">
    <property type="entry name" value="Complement Module, domain 1"/>
    <property type="match status" value="1"/>
</dbReference>
<dbReference type="GeneID" id="112551815"/>